<evidence type="ECO:0000256" key="1">
    <source>
        <dbReference type="SAM" id="SignalP"/>
    </source>
</evidence>
<dbReference type="Proteomes" id="UP000247099">
    <property type="component" value="Unassembled WGS sequence"/>
</dbReference>
<accession>A0A317ZLW7</accession>
<organism evidence="2 3">
    <name type="scientific">Coraliomargarita sinensis</name>
    <dbReference type="NCBI Taxonomy" id="2174842"/>
    <lineage>
        <taxon>Bacteria</taxon>
        <taxon>Pseudomonadati</taxon>
        <taxon>Verrucomicrobiota</taxon>
        <taxon>Opitutia</taxon>
        <taxon>Puniceicoccales</taxon>
        <taxon>Coraliomargaritaceae</taxon>
        <taxon>Coraliomargarita</taxon>
    </lineage>
</organism>
<gene>
    <name evidence="2" type="ORF">DDZ13_07565</name>
</gene>
<keyword evidence="3" id="KW-1185">Reference proteome</keyword>
<proteinExistence type="predicted"/>
<protein>
    <submittedName>
        <fullName evidence="2">Uncharacterized protein</fullName>
    </submittedName>
</protein>
<dbReference type="AlphaFoldDB" id="A0A317ZLW7"/>
<name>A0A317ZLW7_9BACT</name>
<feature type="signal peptide" evidence="1">
    <location>
        <begin position="1"/>
        <end position="20"/>
    </location>
</feature>
<evidence type="ECO:0000313" key="2">
    <source>
        <dbReference type="EMBL" id="PXA04381.1"/>
    </source>
</evidence>
<dbReference type="EMBL" id="QHJQ01000004">
    <property type="protein sequence ID" value="PXA04381.1"/>
    <property type="molecule type" value="Genomic_DNA"/>
</dbReference>
<dbReference type="InParanoid" id="A0A317ZLW7"/>
<keyword evidence="1" id="KW-0732">Signal</keyword>
<evidence type="ECO:0000313" key="3">
    <source>
        <dbReference type="Proteomes" id="UP000247099"/>
    </source>
</evidence>
<reference evidence="2 3" key="1">
    <citation type="submission" date="2018-05" db="EMBL/GenBank/DDBJ databases">
        <title>Coraliomargarita sinensis sp. nov., isolated from a marine solar saltern.</title>
        <authorList>
            <person name="Zhou L.Y."/>
        </authorList>
    </citation>
    <scope>NUCLEOTIDE SEQUENCE [LARGE SCALE GENOMIC DNA]</scope>
    <source>
        <strain evidence="2 3">WN38</strain>
    </source>
</reference>
<sequence>MKYFFSIACFTLLTSHWISAQAPTDDESEVKGRKAWLVATTIPDDVPNPLKIIADDKLQEIRLLTRSVGAPFKVGETGVVRTVKEVIGADGELAYENLSMTTVPEGIREALIVLVPRKKDAEGLRFNSKVIDLAEFELGGFLYVNLVNTKIGIALDDHKAVVEPGGMKYINPLDGSRKKAVRTGFFYEVPANPKAEWELMTSFKMAVYDSRREICIFFYNERIENVDFRGISFITEQRLR</sequence>
<dbReference type="RefSeq" id="WP_146209293.1">
    <property type="nucleotide sequence ID" value="NZ_QHJQ01000004.1"/>
</dbReference>
<feature type="chain" id="PRO_5016433588" evidence="1">
    <location>
        <begin position="21"/>
        <end position="240"/>
    </location>
</feature>
<comment type="caution">
    <text evidence="2">The sequence shown here is derived from an EMBL/GenBank/DDBJ whole genome shotgun (WGS) entry which is preliminary data.</text>
</comment>